<name>A0AAW1TM08_9CUCU</name>
<protein>
    <submittedName>
        <fullName evidence="1">Uncharacterized protein</fullName>
    </submittedName>
</protein>
<dbReference type="Proteomes" id="UP001431783">
    <property type="component" value="Unassembled WGS sequence"/>
</dbReference>
<dbReference type="AlphaFoldDB" id="A0AAW1TM08"/>
<keyword evidence="2" id="KW-1185">Reference proteome</keyword>
<comment type="caution">
    <text evidence="1">The sequence shown here is derived from an EMBL/GenBank/DDBJ whole genome shotgun (WGS) entry which is preliminary data.</text>
</comment>
<reference evidence="1 2" key="1">
    <citation type="submission" date="2023-03" db="EMBL/GenBank/DDBJ databases">
        <title>Genome insight into feeding habits of ladybird beetles.</title>
        <authorList>
            <person name="Li H.-S."/>
            <person name="Huang Y.-H."/>
            <person name="Pang H."/>
        </authorList>
    </citation>
    <scope>NUCLEOTIDE SEQUENCE [LARGE SCALE GENOMIC DNA]</scope>
    <source>
        <strain evidence="1">SYSU_2023b</strain>
        <tissue evidence="1">Whole body</tissue>
    </source>
</reference>
<accession>A0AAW1TM08</accession>
<dbReference type="EMBL" id="JARQZJ010000007">
    <property type="protein sequence ID" value="KAK9871774.1"/>
    <property type="molecule type" value="Genomic_DNA"/>
</dbReference>
<organism evidence="1 2">
    <name type="scientific">Henosepilachna vigintioctopunctata</name>
    <dbReference type="NCBI Taxonomy" id="420089"/>
    <lineage>
        <taxon>Eukaryota</taxon>
        <taxon>Metazoa</taxon>
        <taxon>Ecdysozoa</taxon>
        <taxon>Arthropoda</taxon>
        <taxon>Hexapoda</taxon>
        <taxon>Insecta</taxon>
        <taxon>Pterygota</taxon>
        <taxon>Neoptera</taxon>
        <taxon>Endopterygota</taxon>
        <taxon>Coleoptera</taxon>
        <taxon>Polyphaga</taxon>
        <taxon>Cucujiformia</taxon>
        <taxon>Coccinelloidea</taxon>
        <taxon>Coccinellidae</taxon>
        <taxon>Epilachninae</taxon>
        <taxon>Epilachnini</taxon>
        <taxon>Henosepilachna</taxon>
    </lineage>
</organism>
<sequence>MQWCLKYTTRVVTRKFGTRVAKDNFEGSIIYRNVSQESTNSGPNDGSLMINQVEEEYVADYTVVSSDKLLRMTSTIMYQIVDLNKKFDDLEMRSNPQKWKFFQQNLPCRSLADVEKVDRYLEDMNTSLSL</sequence>
<evidence type="ECO:0000313" key="1">
    <source>
        <dbReference type="EMBL" id="KAK9871774.1"/>
    </source>
</evidence>
<evidence type="ECO:0000313" key="2">
    <source>
        <dbReference type="Proteomes" id="UP001431783"/>
    </source>
</evidence>
<gene>
    <name evidence="1" type="ORF">WA026_014229</name>
</gene>
<proteinExistence type="predicted"/>